<dbReference type="Pfam" id="PF16357">
    <property type="entry name" value="PepSY_TM_like_2"/>
    <property type="match status" value="1"/>
</dbReference>
<dbReference type="PANTHER" id="PTHR40115">
    <property type="entry name" value="INNER MEMBRANE PROTEIN WITH PEPSY TM HELIX"/>
    <property type="match status" value="1"/>
</dbReference>
<proteinExistence type="predicted"/>
<feature type="transmembrane region" description="Helical" evidence="1">
    <location>
        <begin position="207"/>
        <end position="225"/>
    </location>
</feature>
<dbReference type="EMBL" id="QPIW01000006">
    <property type="protein sequence ID" value="RDB06074.1"/>
    <property type="molecule type" value="Genomic_DNA"/>
</dbReference>
<reference evidence="2 3" key="1">
    <citation type="submission" date="2018-07" db="EMBL/GenBank/DDBJ databases">
        <title>Genome analysis of Runella aurantiaca.</title>
        <authorList>
            <person name="Yang X."/>
        </authorList>
    </citation>
    <scope>NUCLEOTIDE SEQUENCE [LARGE SCALE GENOMIC DNA]</scope>
    <source>
        <strain evidence="2 3">YX9</strain>
    </source>
</reference>
<dbReference type="OrthoDB" id="27171at2"/>
<protein>
    <submittedName>
        <fullName evidence="2">Peptidase</fullName>
    </submittedName>
</protein>
<evidence type="ECO:0000256" key="1">
    <source>
        <dbReference type="SAM" id="Phobius"/>
    </source>
</evidence>
<keyword evidence="1" id="KW-0472">Membrane</keyword>
<organism evidence="2 3">
    <name type="scientific">Runella aurantiaca</name>
    <dbReference type="NCBI Taxonomy" id="2282308"/>
    <lineage>
        <taxon>Bacteria</taxon>
        <taxon>Pseudomonadati</taxon>
        <taxon>Bacteroidota</taxon>
        <taxon>Cytophagia</taxon>
        <taxon>Cytophagales</taxon>
        <taxon>Spirosomataceae</taxon>
        <taxon>Runella</taxon>
    </lineage>
</organism>
<gene>
    <name evidence="2" type="ORF">DVG78_09550</name>
</gene>
<dbReference type="InterPro" id="IPR032307">
    <property type="entry name" value="PepSY_TM-like_2"/>
</dbReference>
<feature type="transmembrane region" description="Helical" evidence="1">
    <location>
        <begin position="175"/>
        <end position="200"/>
    </location>
</feature>
<accession>A0A369IFQ8</accession>
<sequence length="226" mass="25172">METPRSQPQPWTTVRKEATVNTRARASDGNAAWQRQMPALARWLHLYLSMFSFALVLFFAVTGLTLNHADWFDDASRTSEYKGKLNASWTNVTDTSKVNKLAIVEYLREAHHPKGAMSDFRIDAAECSVAFRGPGYTADAFINRSTGAYQLTETQMGLVAVINDLHKGRDTGKTWSLVIDASAIFMTLVSATGLLLLLFLKKRRTSGLLWTLIGLGVCVALYVFLF</sequence>
<comment type="caution">
    <text evidence="2">The sequence shown here is derived from an EMBL/GenBank/DDBJ whole genome shotgun (WGS) entry which is preliminary data.</text>
</comment>
<evidence type="ECO:0000313" key="2">
    <source>
        <dbReference type="EMBL" id="RDB06074.1"/>
    </source>
</evidence>
<keyword evidence="1" id="KW-1133">Transmembrane helix</keyword>
<keyword evidence="1" id="KW-0812">Transmembrane</keyword>
<dbReference type="Proteomes" id="UP000253141">
    <property type="component" value="Unassembled WGS sequence"/>
</dbReference>
<dbReference type="RefSeq" id="WP_114460868.1">
    <property type="nucleotide sequence ID" value="NZ_QPIW01000006.1"/>
</dbReference>
<feature type="transmembrane region" description="Helical" evidence="1">
    <location>
        <begin position="44"/>
        <end position="66"/>
    </location>
</feature>
<dbReference type="PANTHER" id="PTHR40115:SF1">
    <property type="entry name" value="INNER MEMBRANE PROTEIN WITH PEPSY TM HELIX"/>
    <property type="match status" value="1"/>
</dbReference>
<evidence type="ECO:0000313" key="3">
    <source>
        <dbReference type="Proteomes" id="UP000253141"/>
    </source>
</evidence>
<dbReference type="AlphaFoldDB" id="A0A369IFQ8"/>
<keyword evidence="3" id="KW-1185">Reference proteome</keyword>
<name>A0A369IFQ8_9BACT</name>